<dbReference type="Proteomes" id="UP000199021">
    <property type="component" value="Unassembled WGS sequence"/>
</dbReference>
<feature type="signal peptide" evidence="1">
    <location>
        <begin position="1"/>
        <end position="19"/>
    </location>
</feature>
<proteinExistence type="predicted"/>
<keyword evidence="1" id="KW-0732">Signal</keyword>
<evidence type="ECO:0008006" key="4">
    <source>
        <dbReference type="Google" id="ProtNLM"/>
    </source>
</evidence>
<gene>
    <name evidence="2" type="ORF">SAMN05444359_13625</name>
</gene>
<evidence type="ECO:0000313" key="3">
    <source>
        <dbReference type="Proteomes" id="UP000199021"/>
    </source>
</evidence>
<feature type="chain" id="PRO_5011789509" description="LAGLIDADG endonuclease" evidence="1">
    <location>
        <begin position="20"/>
        <end position="194"/>
    </location>
</feature>
<accession>A0A1H9NF13</accession>
<evidence type="ECO:0000256" key="1">
    <source>
        <dbReference type="SAM" id="SignalP"/>
    </source>
</evidence>
<evidence type="ECO:0000313" key="2">
    <source>
        <dbReference type="EMBL" id="SER34377.1"/>
    </source>
</evidence>
<dbReference type="AlphaFoldDB" id="A0A1H9NF13"/>
<dbReference type="InParanoid" id="A0A1H9NF13"/>
<dbReference type="OrthoDB" id="1492099at2"/>
<dbReference type="RefSeq" id="WP_090172950.1">
    <property type="nucleotide sequence ID" value="NZ_FOFB01000036.1"/>
</dbReference>
<name>A0A1H9NF13_9BACT</name>
<protein>
    <recommendedName>
        <fullName evidence="4">LAGLIDADG endonuclease</fullName>
    </recommendedName>
</protein>
<organism evidence="2 3">
    <name type="scientific">Neolewinella agarilytica</name>
    <dbReference type="NCBI Taxonomy" id="478744"/>
    <lineage>
        <taxon>Bacteria</taxon>
        <taxon>Pseudomonadati</taxon>
        <taxon>Bacteroidota</taxon>
        <taxon>Saprospiria</taxon>
        <taxon>Saprospirales</taxon>
        <taxon>Lewinellaceae</taxon>
        <taxon>Neolewinella</taxon>
    </lineage>
</organism>
<sequence>MRKFYSLFLLLALSATLSASEFRGFLLTRDGLQLTGYFNLIEYSPSGNYITFTNDFGDIYSIHPMLVRGFGFSKDGTSFRYISRFHNGQWYFLREEIYGRTLRLYRLPDNENHWVDDSLLKLYTDPPPTFYIGYGEGQLLPVPRAGFKRILRDFLSTASPELAGKIGKKGYRYRDLYAIIGQVNELTGRQRRRL</sequence>
<keyword evidence="3" id="KW-1185">Reference proteome</keyword>
<reference evidence="3" key="1">
    <citation type="submission" date="2016-10" db="EMBL/GenBank/DDBJ databases">
        <authorList>
            <person name="Varghese N."/>
            <person name="Submissions S."/>
        </authorList>
    </citation>
    <scope>NUCLEOTIDE SEQUENCE [LARGE SCALE GENOMIC DNA]</scope>
    <source>
        <strain evidence="3">DSM 24740</strain>
    </source>
</reference>
<dbReference type="EMBL" id="FOFB01000036">
    <property type="protein sequence ID" value="SER34377.1"/>
    <property type="molecule type" value="Genomic_DNA"/>
</dbReference>